<protein>
    <submittedName>
        <fullName evidence="1">Uncharacterized protein</fullName>
    </submittedName>
</protein>
<dbReference type="Proteomes" id="UP001259832">
    <property type="component" value="Unassembled WGS sequence"/>
</dbReference>
<organism evidence="1 2">
    <name type="scientific">Phytophthora citrophthora</name>
    <dbReference type="NCBI Taxonomy" id="4793"/>
    <lineage>
        <taxon>Eukaryota</taxon>
        <taxon>Sar</taxon>
        <taxon>Stramenopiles</taxon>
        <taxon>Oomycota</taxon>
        <taxon>Peronosporomycetes</taxon>
        <taxon>Peronosporales</taxon>
        <taxon>Peronosporaceae</taxon>
        <taxon>Phytophthora</taxon>
    </lineage>
</organism>
<dbReference type="EMBL" id="JASMQC010000004">
    <property type="protein sequence ID" value="KAK1945432.1"/>
    <property type="molecule type" value="Genomic_DNA"/>
</dbReference>
<sequence>MDNSPDNNPAIQLDLDERRWLHRHIALMHPRAPLNGQHSELNRSNVLYLLRVAPLTRMNNGAMELTPTGTHFNVKQRQLPRYAFFVVI</sequence>
<name>A0AAD9GVM0_9STRA</name>
<reference evidence="1" key="1">
    <citation type="submission" date="2023-08" db="EMBL/GenBank/DDBJ databases">
        <title>Reference Genome Resource for the Citrus Pathogen Phytophthora citrophthora.</title>
        <authorList>
            <person name="Moller H."/>
            <person name="Coetzee B."/>
            <person name="Rose L.J."/>
            <person name="Van Niekerk J.M."/>
        </authorList>
    </citation>
    <scope>NUCLEOTIDE SEQUENCE</scope>
    <source>
        <strain evidence="1">STE-U-9442</strain>
    </source>
</reference>
<proteinExistence type="predicted"/>
<dbReference type="AlphaFoldDB" id="A0AAD9GVM0"/>
<evidence type="ECO:0000313" key="2">
    <source>
        <dbReference type="Proteomes" id="UP001259832"/>
    </source>
</evidence>
<comment type="caution">
    <text evidence="1">The sequence shown here is derived from an EMBL/GenBank/DDBJ whole genome shotgun (WGS) entry which is preliminary data.</text>
</comment>
<keyword evidence="2" id="KW-1185">Reference proteome</keyword>
<evidence type="ECO:0000313" key="1">
    <source>
        <dbReference type="EMBL" id="KAK1945432.1"/>
    </source>
</evidence>
<gene>
    <name evidence="1" type="ORF">P3T76_002480</name>
</gene>
<accession>A0AAD9GVM0</accession>